<evidence type="ECO:0000313" key="3">
    <source>
        <dbReference type="Proteomes" id="UP000287166"/>
    </source>
</evidence>
<gene>
    <name evidence="2" type="ORF">SCP_1900190</name>
</gene>
<dbReference type="RefSeq" id="XP_027621083.1">
    <property type="nucleotide sequence ID" value="XM_027765282.1"/>
</dbReference>
<dbReference type="AlphaFoldDB" id="A0A401H725"/>
<accession>A0A401H725</accession>
<keyword evidence="3" id="KW-1185">Reference proteome</keyword>
<dbReference type="STRING" id="139825.A0A401H725"/>
<feature type="compositionally biased region" description="Polar residues" evidence="1">
    <location>
        <begin position="30"/>
        <end position="42"/>
    </location>
</feature>
<feature type="compositionally biased region" description="Acidic residues" evidence="1">
    <location>
        <begin position="52"/>
        <end position="85"/>
    </location>
</feature>
<name>A0A401H725_9APHY</name>
<dbReference type="GeneID" id="38787087"/>
<dbReference type="EMBL" id="BFAD01000019">
    <property type="protein sequence ID" value="GBE90170.1"/>
    <property type="molecule type" value="Genomic_DNA"/>
</dbReference>
<reference evidence="2 3" key="1">
    <citation type="journal article" date="2018" name="Sci. Rep.">
        <title>Genome sequence of the cauliflower mushroom Sparassis crispa (Hanabiratake) and its association with beneficial usage.</title>
        <authorList>
            <person name="Kiyama R."/>
            <person name="Furutani Y."/>
            <person name="Kawaguchi K."/>
            <person name="Nakanishi T."/>
        </authorList>
    </citation>
    <scope>NUCLEOTIDE SEQUENCE [LARGE SCALE GENOMIC DNA]</scope>
</reference>
<sequence>MDVGYAAGPDGPQYLGGDEAGQEVEPEDSAVQSAVATAQTETWCRHTQCAQVDDEEGETSDDEDKAEDYSSESNSDSDDDIDDEGGLTVWDWMGAEFEARAMAIKEELNEEDKAMLRAFALKVDSHMTTRTYAKLPFVFPNEHISTLGQAKSRIAFLSGIKPQLYDCCRNSCCCFVGPHAELETCPYCHLNRY</sequence>
<evidence type="ECO:0000256" key="1">
    <source>
        <dbReference type="SAM" id="MobiDB-lite"/>
    </source>
</evidence>
<proteinExistence type="predicted"/>
<organism evidence="2 3">
    <name type="scientific">Sparassis crispa</name>
    <dbReference type="NCBI Taxonomy" id="139825"/>
    <lineage>
        <taxon>Eukaryota</taxon>
        <taxon>Fungi</taxon>
        <taxon>Dikarya</taxon>
        <taxon>Basidiomycota</taxon>
        <taxon>Agaricomycotina</taxon>
        <taxon>Agaricomycetes</taxon>
        <taxon>Polyporales</taxon>
        <taxon>Sparassidaceae</taxon>
        <taxon>Sparassis</taxon>
    </lineage>
</organism>
<protein>
    <submittedName>
        <fullName evidence="2">Uncharacterized protein</fullName>
    </submittedName>
</protein>
<comment type="caution">
    <text evidence="2">The sequence shown here is derived from an EMBL/GenBank/DDBJ whole genome shotgun (WGS) entry which is preliminary data.</text>
</comment>
<evidence type="ECO:0000313" key="2">
    <source>
        <dbReference type="EMBL" id="GBE90170.1"/>
    </source>
</evidence>
<feature type="region of interest" description="Disordered" evidence="1">
    <location>
        <begin position="1"/>
        <end position="85"/>
    </location>
</feature>
<dbReference type="OrthoDB" id="3257409at2759"/>
<dbReference type="InParanoid" id="A0A401H725"/>
<dbReference type="Proteomes" id="UP000287166">
    <property type="component" value="Unassembled WGS sequence"/>
</dbReference>